<comment type="similarity">
    <text evidence="1">Belongs to the DSD1 family.</text>
</comment>
<reference evidence="5" key="1">
    <citation type="journal article" date="2019" name="Int. J. Syst. Evol. Microbiol.">
        <title>The Global Catalogue of Microorganisms (GCM) 10K type strain sequencing project: providing services to taxonomists for standard genome sequencing and annotation.</title>
        <authorList>
            <consortium name="The Broad Institute Genomics Platform"/>
            <consortium name="The Broad Institute Genome Sequencing Center for Infectious Disease"/>
            <person name="Wu L."/>
            <person name="Ma J."/>
        </authorList>
    </citation>
    <scope>NUCLEOTIDE SEQUENCE [LARGE SCALE GENOMIC DNA]</scope>
    <source>
        <strain evidence="5">CGMCC 4.7330</strain>
    </source>
</reference>
<keyword evidence="4" id="KW-0413">Isomerase</keyword>
<dbReference type="Gene3D" id="3.20.20.10">
    <property type="entry name" value="Alanine racemase"/>
    <property type="match status" value="1"/>
</dbReference>
<proteinExistence type="inferred from homology"/>
<dbReference type="EMBL" id="JBHSAX010000003">
    <property type="protein sequence ID" value="MFC3960915.1"/>
    <property type="molecule type" value="Genomic_DNA"/>
</dbReference>
<keyword evidence="5" id="KW-1185">Reference proteome</keyword>
<dbReference type="SMART" id="SM01119">
    <property type="entry name" value="D-ser_dehydrat"/>
    <property type="match status" value="1"/>
</dbReference>
<dbReference type="InterPro" id="IPR026956">
    <property type="entry name" value="D-ser_dehydrat-like_dom"/>
</dbReference>
<protein>
    <submittedName>
        <fullName evidence="4">Alanine racemase</fullName>
        <ecNumber evidence="4">5.1.1.1</ecNumber>
    </submittedName>
</protein>
<keyword evidence="2" id="KW-0456">Lyase</keyword>
<dbReference type="PANTHER" id="PTHR28004:SF2">
    <property type="entry name" value="D-SERINE DEHYDRATASE"/>
    <property type="match status" value="1"/>
</dbReference>
<dbReference type="EC" id="5.1.1.1" evidence="4"/>
<evidence type="ECO:0000313" key="5">
    <source>
        <dbReference type="Proteomes" id="UP001595696"/>
    </source>
</evidence>
<dbReference type="Pfam" id="PF14031">
    <property type="entry name" value="D-ser_dehydrat"/>
    <property type="match status" value="1"/>
</dbReference>
<dbReference type="Proteomes" id="UP001595696">
    <property type="component" value="Unassembled WGS sequence"/>
</dbReference>
<dbReference type="InterPro" id="IPR001608">
    <property type="entry name" value="Ala_racemase_N"/>
</dbReference>
<evidence type="ECO:0000313" key="4">
    <source>
        <dbReference type="EMBL" id="MFC3960915.1"/>
    </source>
</evidence>
<dbReference type="GO" id="GO:0008784">
    <property type="term" value="F:alanine racemase activity"/>
    <property type="evidence" value="ECO:0007669"/>
    <property type="project" value="UniProtKB-EC"/>
</dbReference>
<dbReference type="Gene3D" id="2.40.37.20">
    <property type="entry name" value="D-serine dehydratase-like domain"/>
    <property type="match status" value="1"/>
</dbReference>
<name>A0ABV8DLK2_9NOCA</name>
<comment type="caution">
    <text evidence="4">The sequence shown here is derived from an EMBL/GenBank/DDBJ whole genome shotgun (WGS) entry which is preliminary data.</text>
</comment>
<sequence length="250" mass="26191">MRPPPSPRKADRRHLQVSVLIDVDVGLMRAGVASTGQAVALAEHIAGYPSLTLAGVQGYGGHWQHIAGYPTRRDAVRAGMLRLTAVVTALREAGHRVELVTGGGTGTVAADLERDVLTELQPGSYVFKDAQYADALADDADGAFGTSLRVSSQVVSVNAASIVTVDAGLKAFATEGPAPRPAPGRFAGSAYAFFGDEHGAVSRPPGIEVRLGERVELVTPHCDPTVDRYDSYHVVSVTAIIAIDAARASR</sequence>
<evidence type="ECO:0000259" key="3">
    <source>
        <dbReference type="SMART" id="SM01119"/>
    </source>
</evidence>
<gene>
    <name evidence="4" type="ORF">ACFO0B_02805</name>
</gene>
<dbReference type="RefSeq" id="WP_378610862.1">
    <property type="nucleotide sequence ID" value="NZ_JBHSAX010000003.1"/>
</dbReference>
<evidence type="ECO:0000256" key="2">
    <source>
        <dbReference type="ARBA" id="ARBA00023239"/>
    </source>
</evidence>
<dbReference type="InterPro" id="IPR029066">
    <property type="entry name" value="PLP-binding_barrel"/>
</dbReference>
<dbReference type="Pfam" id="PF01168">
    <property type="entry name" value="Ala_racemase_N"/>
    <property type="match status" value="1"/>
</dbReference>
<organism evidence="4 5">
    <name type="scientific">Nocardia jiangsuensis</name>
    <dbReference type="NCBI Taxonomy" id="1691563"/>
    <lineage>
        <taxon>Bacteria</taxon>
        <taxon>Bacillati</taxon>
        <taxon>Actinomycetota</taxon>
        <taxon>Actinomycetes</taxon>
        <taxon>Mycobacteriales</taxon>
        <taxon>Nocardiaceae</taxon>
        <taxon>Nocardia</taxon>
    </lineage>
</organism>
<dbReference type="InterPro" id="IPR051466">
    <property type="entry name" value="D-amino_acid_metab_enzyme"/>
</dbReference>
<dbReference type="PANTHER" id="PTHR28004">
    <property type="entry name" value="ZGC:162816-RELATED"/>
    <property type="match status" value="1"/>
</dbReference>
<dbReference type="InterPro" id="IPR042208">
    <property type="entry name" value="D-ser_dehydrat-like_sf"/>
</dbReference>
<evidence type="ECO:0000256" key="1">
    <source>
        <dbReference type="ARBA" id="ARBA00005323"/>
    </source>
</evidence>
<accession>A0ABV8DLK2</accession>
<dbReference type="SUPFAM" id="SSF51419">
    <property type="entry name" value="PLP-binding barrel"/>
    <property type="match status" value="1"/>
</dbReference>
<feature type="domain" description="D-serine dehydratase-like" evidence="3">
    <location>
        <begin position="147"/>
        <end position="236"/>
    </location>
</feature>